<organism evidence="5">
    <name type="scientific">Chlamydia pneumoniae</name>
    <name type="common">Chlamydophila pneumoniae</name>
    <dbReference type="NCBI Taxonomy" id="83558"/>
    <lineage>
        <taxon>Bacteria</taxon>
        <taxon>Pseudomonadati</taxon>
        <taxon>Chlamydiota</taxon>
        <taxon>Chlamydiia</taxon>
        <taxon>Chlamydiales</taxon>
        <taxon>Chlamydiaceae</taxon>
        <taxon>Chlamydia/Chlamydophila group</taxon>
        <taxon>Chlamydia</taxon>
    </lineage>
</organism>
<dbReference type="SMART" id="SM00967">
    <property type="entry name" value="SpoU_sub_bind"/>
    <property type="match status" value="1"/>
</dbReference>
<dbReference type="GO" id="GO:0003723">
    <property type="term" value="F:RNA binding"/>
    <property type="evidence" value="ECO:0007669"/>
    <property type="project" value="InterPro"/>
</dbReference>
<evidence type="ECO:0000313" key="5">
    <source>
        <dbReference type="EMBL" id="CRI42644.1"/>
    </source>
</evidence>
<dbReference type="Gene3D" id="3.30.1330.30">
    <property type="match status" value="1"/>
</dbReference>
<dbReference type="Gene3D" id="3.40.1280.10">
    <property type="match status" value="1"/>
</dbReference>
<name>A0A0F7WW95_CHLPN</name>
<dbReference type="Pfam" id="PF22435">
    <property type="entry name" value="MRM3-like_sub_bind"/>
    <property type="match status" value="1"/>
</dbReference>
<dbReference type="PANTHER" id="PTHR43191">
    <property type="entry name" value="RRNA METHYLTRANSFERASE 3"/>
    <property type="match status" value="1"/>
</dbReference>
<gene>
    <name evidence="5" type="ORF">BN1224_DC9_BS_01270</name>
</gene>
<dbReference type="GO" id="GO:0008173">
    <property type="term" value="F:RNA methyltransferase activity"/>
    <property type="evidence" value="ECO:0007669"/>
    <property type="project" value="InterPro"/>
</dbReference>
<comment type="similarity">
    <text evidence="1">Belongs to the class IV-like SAM-binding methyltransferase superfamily. RNA methyltransferase TrmH family.</text>
</comment>
<keyword evidence="2 5" id="KW-0489">Methyltransferase</keyword>
<evidence type="ECO:0000256" key="1">
    <source>
        <dbReference type="ARBA" id="ARBA00007228"/>
    </source>
</evidence>
<dbReference type="Pfam" id="PF00588">
    <property type="entry name" value="SpoU_methylase"/>
    <property type="match status" value="1"/>
</dbReference>
<dbReference type="InterPro" id="IPR013123">
    <property type="entry name" value="SpoU_subst-bd"/>
</dbReference>
<dbReference type="InterPro" id="IPR029026">
    <property type="entry name" value="tRNA_m1G_MTases_N"/>
</dbReference>
<sequence>MWRRCGSLAFWEFCSMDCIGKHNPLVKEALALKRSRCRKSSWFLVEGAREIQKALRAGYLCQHVFCSTHLSEKEKEFLYELKRNSTKILYCLDSTLAQLSFKEHHDSFVAVIQKRVWNKEDFLIQRKNAQPFYLIIEQVEKPGNVGAILRIADGAGVDGVILCNPIVDLYNPNVVRSSLGAVFSLPILSISREEGKELFKQEGWTVFVTSPRAETMYFSKNYLGPTALVFGSEKDGLTEDWFSEDFSEIALPMLGESDSLNLATSVAAVAYEVVRQRWVN</sequence>
<dbReference type="PANTHER" id="PTHR43191:SF2">
    <property type="entry name" value="RRNA METHYLTRANSFERASE 3, MITOCHONDRIAL"/>
    <property type="match status" value="1"/>
</dbReference>
<dbReference type="InterPro" id="IPR029064">
    <property type="entry name" value="Ribosomal_eL30-like_sf"/>
</dbReference>
<protein>
    <submittedName>
        <fullName evidence="5">RNA methyltransferase, TrmH family</fullName>
    </submittedName>
</protein>
<evidence type="ECO:0000256" key="3">
    <source>
        <dbReference type="ARBA" id="ARBA00022679"/>
    </source>
</evidence>
<dbReference type="GO" id="GO:0032259">
    <property type="term" value="P:methylation"/>
    <property type="evidence" value="ECO:0007669"/>
    <property type="project" value="UniProtKB-KW"/>
</dbReference>
<dbReference type="GO" id="GO:0005737">
    <property type="term" value="C:cytoplasm"/>
    <property type="evidence" value="ECO:0007669"/>
    <property type="project" value="UniProtKB-ARBA"/>
</dbReference>
<evidence type="ECO:0000259" key="4">
    <source>
        <dbReference type="SMART" id="SM00967"/>
    </source>
</evidence>
<dbReference type="SUPFAM" id="SSF55315">
    <property type="entry name" value="L30e-like"/>
    <property type="match status" value="1"/>
</dbReference>
<dbReference type="EMBL" id="LN847049">
    <property type="protein sequence ID" value="CRI42644.1"/>
    <property type="molecule type" value="Genomic_DNA"/>
</dbReference>
<reference evidence="5" key="1">
    <citation type="submission" date="2015-05" db="EMBL/GenBank/DDBJ databases">
        <authorList>
            <person name="Rattei Thomas"/>
        </authorList>
    </citation>
    <scope>NUCLEOTIDE SEQUENCE</scope>
    <source>
        <strain evidence="5">DC9</strain>
    </source>
</reference>
<dbReference type="InterPro" id="IPR053888">
    <property type="entry name" value="MRM3-like_sub_bind"/>
</dbReference>
<keyword evidence="3 5" id="KW-0808">Transferase</keyword>
<dbReference type="SUPFAM" id="SSF75217">
    <property type="entry name" value="alpha/beta knot"/>
    <property type="match status" value="1"/>
</dbReference>
<dbReference type="InterPro" id="IPR051259">
    <property type="entry name" value="rRNA_Methyltransferase"/>
</dbReference>
<dbReference type="GO" id="GO:0006396">
    <property type="term" value="P:RNA processing"/>
    <property type="evidence" value="ECO:0007669"/>
    <property type="project" value="InterPro"/>
</dbReference>
<dbReference type="CDD" id="cd18104">
    <property type="entry name" value="SpoU-like_RNA-MTase"/>
    <property type="match status" value="1"/>
</dbReference>
<dbReference type="InterPro" id="IPR001537">
    <property type="entry name" value="SpoU_MeTrfase"/>
</dbReference>
<evidence type="ECO:0000256" key="2">
    <source>
        <dbReference type="ARBA" id="ARBA00022603"/>
    </source>
</evidence>
<dbReference type="InterPro" id="IPR029028">
    <property type="entry name" value="Alpha/beta_knot_MTases"/>
</dbReference>
<dbReference type="AlphaFoldDB" id="A0A0F7WW95"/>
<feature type="domain" description="RNA 2-O ribose methyltransferase substrate binding" evidence="4">
    <location>
        <begin position="44"/>
        <end position="118"/>
    </location>
</feature>
<accession>A0A0F7WW95</accession>
<proteinExistence type="inferred from homology"/>